<evidence type="ECO:0000313" key="1">
    <source>
        <dbReference type="EMBL" id="GAJ17648.1"/>
    </source>
</evidence>
<feature type="non-terminal residue" evidence="1">
    <location>
        <position position="1"/>
    </location>
</feature>
<proteinExistence type="predicted"/>
<name>X1UJL5_9ZZZZ</name>
<accession>X1UJL5</accession>
<comment type="caution">
    <text evidence="1">The sequence shown here is derived from an EMBL/GenBank/DDBJ whole genome shotgun (WGS) entry which is preliminary data.</text>
</comment>
<reference evidence="1" key="1">
    <citation type="journal article" date="2014" name="Front. Microbiol.">
        <title>High frequency of phylogenetically diverse reductive dehalogenase-homologous genes in deep subseafloor sedimentary metagenomes.</title>
        <authorList>
            <person name="Kawai M."/>
            <person name="Futagami T."/>
            <person name="Toyoda A."/>
            <person name="Takaki Y."/>
            <person name="Nishi S."/>
            <person name="Hori S."/>
            <person name="Arai W."/>
            <person name="Tsubouchi T."/>
            <person name="Morono Y."/>
            <person name="Uchiyama I."/>
            <person name="Ito T."/>
            <person name="Fujiyama A."/>
            <person name="Inagaki F."/>
            <person name="Takami H."/>
        </authorList>
    </citation>
    <scope>NUCLEOTIDE SEQUENCE</scope>
    <source>
        <strain evidence="1">Expedition CK06-06</strain>
    </source>
</reference>
<organism evidence="1">
    <name type="scientific">marine sediment metagenome</name>
    <dbReference type="NCBI Taxonomy" id="412755"/>
    <lineage>
        <taxon>unclassified sequences</taxon>
        <taxon>metagenomes</taxon>
        <taxon>ecological metagenomes</taxon>
    </lineage>
</organism>
<protein>
    <submittedName>
        <fullName evidence="1">Uncharacterized protein</fullName>
    </submittedName>
</protein>
<gene>
    <name evidence="1" type="ORF">S12H4_59668</name>
</gene>
<dbReference type="AlphaFoldDB" id="X1UJL5"/>
<dbReference type="EMBL" id="BARW01039056">
    <property type="protein sequence ID" value="GAJ17648.1"/>
    <property type="molecule type" value="Genomic_DNA"/>
</dbReference>
<sequence>TNEVPTVSTRILLNPQSSEQSGEHHREEKTLWSFTAVRGCYIGVHA</sequence>